<dbReference type="EMBL" id="CP024199">
    <property type="protein sequence ID" value="AUG51757.1"/>
    <property type="molecule type" value="Genomic_DNA"/>
</dbReference>
<evidence type="ECO:0000313" key="1">
    <source>
        <dbReference type="EMBL" id="AUG51757.1"/>
    </source>
</evidence>
<sequence length="59" mass="5962">MRDCLCNVALHLSGIDGMVCGAVVCGAVVCGFGCTGRAMRLRVCEPNDAGTIGDCSGLL</sequence>
<organism evidence="1 2">
    <name type="scientific">Thalassospira marina</name>
    <dbReference type="NCBI Taxonomy" id="2048283"/>
    <lineage>
        <taxon>Bacteria</taxon>
        <taxon>Pseudomonadati</taxon>
        <taxon>Pseudomonadota</taxon>
        <taxon>Alphaproteobacteria</taxon>
        <taxon>Rhodospirillales</taxon>
        <taxon>Thalassospiraceae</taxon>
        <taxon>Thalassospira</taxon>
    </lineage>
</organism>
<dbReference type="Proteomes" id="UP000233458">
    <property type="component" value="Chromosome"/>
</dbReference>
<gene>
    <name evidence="1" type="ORF">CSC3H3_02795</name>
</gene>
<keyword evidence="2" id="KW-1185">Reference proteome</keyword>
<reference evidence="1 2" key="1">
    <citation type="submission" date="2017-10" db="EMBL/GenBank/DDBJ databases">
        <title>Biodiversity and function of Thalassospira species in the particle-attached aromatic-hydrocarbon-degrading consortia from the surface seawater of the China South Sea.</title>
        <authorList>
            <person name="Dong C."/>
            <person name="Liu R."/>
            <person name="Shao Z."/>
        </authorList>
    </citation>
    <scope>NUCLEOTIDE SEQUENCE [LARGE SCALE GENOMIC DNA]</scope>
    <source>
        <strain evidence="1 2">CSC3H3</strain>
    </source>
</reference>
<protein>
    <submittedName>
        <fullName evidence="1">Uncharacterized protein</fullName>
    </submittedName>
</protein>
<name>A0ABM6Q5H0_9PROT</name>
<evidence type="ECO:0000313" key="2">
    <source>
        <dbReference type="Proteomes" id="UP000233458"/>
    </source>
</evidence>
<accession>A0ABM6Q5H0</accession>
<proteinExistence type="predicted"/>